<evidence type="ECO:0000256" key="1">
    <source>
        <dbReference type="ARBA" id="ARBA00000085"/>
    </source>
</evidence>
<dbReference type="InterPro" id="IPR003018">
    <property type="entry name" value="GAF"/>
</dbReference>
<evidence type="ECO:0000256" key="6">
    <source>
        <dbReference type="ARBA" id="ARBA00022741"/>
    </source>
</evidence>
<dbReference type="SMART" id="SM00911">
    <property type="entry name" value="HWE_HK"/>
    <property type="match status" value="1"/>
</dbReference>
<dbReference type="GO" id="GO:0005524">
    <property type="term" value="F:ATP binding"/>
    <property type="evidence" value="ECO:0007669"/>
    <property type="project" value="UniProtKB-KW"/>
</dbReference>
<dbReference type="InterPro" id="IPR035965">
    <property type="entry name" value="PAS-like_dom_sf"/>
</dbReference>
<evidence type="ECO:0000256" key="8">
    <source>
        <dbReference type="ARBA" id="ARBA00022840"/>
    </source>
</evidence>
<evidence type="ECO:0000256" key="5">
    <source>
        <dbReference type="ARBA" id="ARBA00022679"/>
    </source>
</evidence>
<dbReference type="PANTHER" id="PTHR41523">
    <property type="entry name" value="TWO-COMPONENT SYSTEM SENSOR PROTEIN"/>
    <property type="match status" value="1"/>
</dbReference>
<dbReference type="EMBL" id="PGGO01000020">
    <property type="protein sequence ID" value="PSH64375.1"/>
    <property type="molecule type" value="Genomic_DNA"/>
</dbReference>
<dbReference type="Gene3D" id="3.30.450.20">
    <property type="entry name" value="PAS domain"/>
    <property type="match status" value="1"/>
</dbReference>
<keyword evidence="7 11" id="KW-0418">Kinase</keyword>
<keyword evidence="8" id="KW-0067">ATP-binding</keyword>
<evidence type="ECO:0000256" key="7">
    <source>
        <dbReference type="ARBA" id="ARBA00022777"/>
    </source>
</evidence>
<protein>
    <recommendedName>
        <fullName evidence="3">Blue-light-activated histidine kinase</fullName>
        <ecNumber evidence="2">2.7.13.3</ecNumber>
    </recommendedName>
</protein>
<name>A0A2P7BD62_9HYPH</name>
<keyword evidence="9" id="KW-0175">Coiled coil</keyword>
<dbReference type="InterPro" id="IPR013655">
    <property type="entry name" value="PAS_fold_3"/>
</dbReference>
<dbReference type="InterPro" id="IPR011102">
    <property type="entry name" value="Sig_transdc_His_kinase_HWE"/>
</dbReference>
<accession>A0A2P7BD62</accession>
<dbReference type="AlphaFoldDB" id="A0A2P7BD62"/>
<dbReference type="InterPro" id="IPR029016">
    <property type="entry name" value="GAF-like_dom_sf"/>
</dbReference>
<dbReference type="Pfam" id="PF08447">
    <property type="entry name" value="PAS_3"/>
    <property type="match status" value="1"/>
</dbReference>
<comment type="caution">
    <text evidence="11">The sequence shown here is derived from an EMBL/GenBank/DDBJ whole genome shotgun (WGS) entry which is preliminary data.</text>
</comment>
<comment type="catalytic activity">
    <reaction evidence="1">
        <text>ATP + protein L-histidine = ADP + protein N-phospho-L-histidine.</text>
        <dbReference type="EC" id="2.7.13.3"/>
    </reaction>
</comment>
<feature type="domain" description="Signal transduction histidine kinase HWE region" evidence="10">
    <location>
        <begin position="311"/>
        <end position="393"/>
    </location>
</feature>
<organism evidence="11 12">
    <name type="scientific">Phyllobacterium brassicacearum</name>
    <dbReference type="NCBI Taxonomy" id="314235"/>
    <lineage>
        <taxon>Bacteria</taxon>
        <taxon>Pseudomonadati</taxon>
        <taxon>Pseudomonadota</taxon>
        <taxon>Alphaproteobacteria</taxon>
        <taxon>Hyphomicrobiales</taxon>
        <taxon>Phyllobacteriaceae</taxon>
        <taxon>Phyllobacterium</taxon>
    </lineage>
</organism>
<keyword evidence="4" id="KW-0597">Phosphoprotein</keyword>
<dbReference type="Gene3D" id="3.30.450.40">
    <property type="match status" value="1"/>
</dbReference>
<dbReference type="NCBIfam" id="TIGR00229">
    <property type="entry name" value="sensory_box"/>
    <property type="match status" value="1"/>
</dbReference>
<dbReference type="OrthoDB" id="341208at2"/>
<dbReference type="SUPFAM" id="SSF55874">
    <property type="entry name" value="ATPase domain of HSP90 chaperone/DNA topoisomerase II/histidine kinase"/>
    <property type="match status" value="1"/>
</dbReference>
<evidence type="ECO:0000256" key="3">
    <source>
        <dbReference type="ARBA" id="ARBA00021740"/>
    </source>
</evidence>
<keyword evidence="6" id="KW-0547">Nucleotide-binding</keyword>
<reference evidence="12" key="1">
    <citation type="submission" date="2017-11" db="EMBL/GenBank/DDBJ databases">
        <authorList>
            <person name="Kuznetsova I."/>
            <person name="Sazanova A."/>
            <person name="Chirak E."/>
            <person name="Safronova V."/>
            <person name="Willems A."/>
        </authorList>
    </citation>
    <scope>NUCLEOTIDE SEQUENCE [LARGE SCALE GENOMIC DNA]</scope>
    <source>
        <strain evidence="12">STM 196</strain>
    </source>
</reference>
<proteinExistence type="predicted"/>
<dbReference type="Proteomes" id="UP000241444">
    <property type="component" value="Unassembled WGS sequence"/>
</dbReference>
<sequence>MKTRHISENTSEYLSGGARIDVLSGLQPLEFQQDGDLNGVSDLALSTSDAGGAQISLVHERQSQILSSAGILGAVNIWMVEASSLAAPERNCLVVLNAAEDVRFADIDAVTHTPNIRFIAVAPICVSEECVGVLSVMSSEPRVEFGQLQQTQLMQLARLAGALLEFRRDSRLGANAISTLHRDEDRSAMALEVGNVGSWVWDLRTGKFTGNRMAYTMLGLSPNQQVSGEDVFRAMHADDFPAMKSAFTRALAQNQDYVGEFRAAASGQWLLGRGRIFERDAMGKPAVAVGVNIDITETKNAAEKTRLLLRELNHRVKNTLAMLQSLARQTLNRTSDPAEFMEAFSGRLRAISEAHTLLSDREWSGIGLVDLITKQVEPYAVFDPAQIELAGEDMVLPPDHALGLGIALHELATNAAKHGALSVASGHVRVSWQLEPGLDESRVVIHWIESGGPRVSPRQVRGLGERLIERSLDKVLSSSVRLSYPETGMEALISMPIGERSDSVTR</sequence>
<dbReference type="EC" id="2.7.13.3" evidence="2"/>
<keyword evidence="12" id="KW-1185">Reference proteome</keyword>
<dbReference type="SUPFAM" id="SSF55781">
    <property type="entry name" value="GAF domain-like"/>
    <property type="match status" value="1"/>
</dbReference>
<evidence type="ECO:0000256" key="4">
    <source>
        <dbReference type="ARBA" id="ARBA00022553"/>
    </source>
</evidence>
<evidence type="ECO:0000313" key="11">
    <source>
        <dbReference type="EMBL" id="PSH64375.1"/>
    </source>
</evidence>
<dbReference type="Gene3D" id="3.30.565.10">
    <property type="entry name" value="Histidine kinase-like ATPase, C-terminal domain"/>
    <property type="match status" value="1"/>
</dbReference>
<evidence type="ECO:0000256" key="9">
    <source>
        <dbReference type="SAM" id="Coils"/>
    </source>
</evidence>
<dbReference type="Pfam" id="PF07536">
    <property type="entry name" value="HWE_HK"/>
    <property type="match status" value="1"/>
</dbReference>
<dbReference type="InterPro" id="IPR036890">
    <property type="entry name" value="HATPase_C_sf"/>
</dbReference>
<dbReference type="SUPFAM" id="SSF55785">
    <property type="entry name" value="PYP-like sensor domain (PAS domain)"/>
    <property type="match status" value="1"/>
</dbReference>
<dbReference type="GO" id="GO:0004673">
    <property type="term" value="F:protein histidine kinase activity"/>
    <property type="evidence" value="ECO:0007669"/>
    <property type="project" value="UniProtKB-EC"/>
</dbReference>
<dbReference type="PANTHER" id="PTHR41523:SF7">
    <property type="entry name" value="HISTIDINE KINASE"/>
    <property type="match status" value="1"/>
</dbReference>
<gene>
    <name evidence="11" type="ORF">CU102_22080</name>
</gene>
<feature type="coiled-coil region" evidence="9">
    <location>
        <begin position="295"/>
        <end position="329"/>
    </location>
</feature>
<evidence type="ECO:0000256" key="2">
    <source>
        <dbReference type="ARBA" id="ARBA00012438"/>
    </source>
</evidence>
<keyword evidence="5" id="KW-0808">Transferase</keyword>
<dbReference type="InterPro" id="IPR000014">
    <property type="entry name" value="PAS"/>
</dbReference>
<dbReference type="Pfam" id="PF01590">
    <property type="entry name" value="GAF"/>
    <property type="match status" value="1"/>
</dbReference>
<evidence type="ECO:0000259" key="10">
    <source>
        <dbReference type="SMART" id="SM00911"/>
    </source>
</evidence>
<evidence type="ECO:0000313" key="12">
    <source>
        <dbReference type="Proteomes" id="UP000241444"/>
    </source>
</evidence>